<dbReference type="AlphaFoldDB" id="A0A7S7NU77"/>
<evidence type="ECO:0008006" key="4">
    <source>
        <dbReference type="Google" id="ProtNLM"/>
    </source>
</evidence>
<dbReference type="PANTHER" id="PTHR43044">
    <property type="match status" value="1"/>
</dbReference>
<keyword evidence="1" id="KW-0812">Transmembrane</keyword>
<dbReference type="RefSeq" id="WP_194451575.1">
    <property type="nucleotide sequence ID" value="NZ_CP063849.1"/>
</dbReference>
<evidence type="ECO:0000313" key="3">
    <source>
        <dbReference type="Proteomes" id="UP000593892"/>
    </source>
</evidence>
<dbReference type="Proteomes" id="UP000593892">
    <property type="component" value="Chromosome"/>
</dbReference>
<keyword evidence="1" id="KW-1133">Transmembrane helix</keyword>
<feature type="transmembrane region" description="Helical" evidence="1">
    <location>
        <begin position="211"/>
        <end position="234"/>
    </location>
</feature>
<feature type="transmembrane region" description="Helical" evidence="1">
    <location>
        <begin position="325"/>
        <end position="345"/>
    </location>
</feature>
<feature type="transmembrane region" description="Helical" evidence="1">
    <location>
        <begin position="357"/>
        <end position="375"/>
    </location>
</feature>
<gene>
    <name evidence="2" type="ORF">IRI77_08140</name>
</gene>
<dbReference type="PANTHER" id="PTHR43044:SF1">
    <property type="entry name" value="QUINOL:CYTOCHROME C OXIDOREDUCTASE QUINONE-BINDING SUBUNIT 2"/>
    <property type="match status" value="1"/>
</dbReference>
<feature type="transmembrane region" description="Helical" evidence="1">
    <location>
        <begin position="50"/>
        <end position="71"/>
    </location>
</feature>
<feature type="transmembrane region" description="Helical" evidence="1">
    <location>
        <begin position="296"/>
        <end position="313"/>
    </location>
</feature>
<feature type="transmembrane region" description="Helical" evidence="1">
    <location>
        <begin position="255"/>
        <end position="276"/>
    </location>
</feature>
<feature type="transmembrane region" description="Helical" evidence="1">
    <location>
        <begin position="27"/>
        <end position="44"/>
    </location>
</feature>
<feature type="transmembrane region" description="Helical" evidence="1">
    <location>
        <begin position="179"/>
        <end position="199"/>
    </location>
</feature>
<reference evidence="2 3" key="1">
    <citation type="submission" date="2020-10" db="EMBL/GenBank/DDBJ databases">
        <title>Complete genome sequence of Paludibaculum fermentans P105T, a facultatively anaerobic acidobacterium capable of dissimilatory Fe(III) reduction.</title>
        <authorList>
            <person name="Dedysh S.N."/>
            <person name="Beletsky A.V."/>
            <person name="Kulichevskaya I.S."/>
            <person name="Mardanov A.V."/>
            <person name="Ravin N.V."/>
        </authorList>
    </citation>
    <scope>NUCLEOTIDE SEQUENCE [LARGE SCALE GENOMIC DNA]</scope>
    <source>
        <strain evidence="2 3">P105</strain>
    </source>
</reference>
<sequence>MAHHDHQQVTDNYFLAPETWTKVRNSLVFVALVSWLALAAGFATNREQFHFSYLVAFAYFVSIALGAMFYVMVQHLTGSAWSVTVRRLMENIMFTIPVALILVLPVIFGTHYMYEWTHAAAAKDPTLSKKLGFLNDQWFIIRSFIVLGLWTLFSWRLYSISRAQDDNGSLKHTQAAERWSAPGLLMLFLTASLAAYDWVMSLDPHWYSTMFGVYFLAGGALAFMAALILICLGLRSAGYLENSVKDEHYHDLGKWLFALTVFWAYVTFSQYMLIWYSNLPEEVAWFQRRLAGGWYNWRPFLIFCHFFIPFFALMPRASKRNLKVLGFFAGYLMLMHYFDIYWQVMPVLHGKGPQVSWMDPVAFLAVGSVFGLMFWSGLRKKPLVPVGDPRLDQCLAFHNV</sequence>
<feature type="transmembrane region" description="Helical" evidence="1">
    <location>
        <begin position="92"/>
        <end position="114"/>
    </location>
</feature>
<feature type="transmembrane region" description="Helical" evidence="1">
    <location>
        <begin position="139"/>
        <end position="158"/>
    </location>
</feature>
<accession>A0A7S7NU77</accession>
<keyword evidence="3" id="KW-1185">Reference proteome</keyword>
<proteinExistence type="predicted"/>
<dbReference type="KEGG" id="pfer:IRI77_08140"/>
<evidence type="ECO:0000256" key="1">
    <source>
        <dbReference type="SAM" id="Phobius"/>
    </source>
</evidence>
<keyword evidence="1" id="KW-0472">Membrane</keyword>
<protein>
    <recommendedName>
        <fullName evidence="4">Quinol:cytochrome C oxidoreductase</fullName>
    </recommendedName>
</protein>
<dbReference type="EMBL" id="CP063849">
    <property type="protein sequence ID" value="QOY89912.1"/>
    <property type="molecule type" value="Genomic_DNA"/>
</dbReference>
<organism evidence="2 3">
    <name type="scientific">Paludibaculum fermentans</name>
    <dbReference type="NCBI Taxonomy" id="1473598"/>
    <lineage>
        <taxon>Bacteria</taxon>
        <taxon>Pseudomonadati</taxon>
        <taxon>Acidobacteriota</taxon>
        <taxon>Terriglobia</taxon>
        <taxon>Bryobacterales</taxon>
        <taxon>Bryobacteraceae</taxon>
        <taxon>Paludibaculum</taxon>
    </lineage>
</organism>
<evidence type="ECO:0000313" key="2">
    <source>
        <dbReference type="EMBL" id="QOY89912.1"/>
    </source>
</evidence>
<name>A0A7S7NU77_PALFE</name>